<dbReference type="OrthoDB" id="7205828at2"/>
<evidence type="ECO:0000313" key="1">
    <source>
        <dbReference type="EMBL" id="TPG11960.1"/>
    </source>
</evidence>
<dbReference type="EMBL" id="RCZK01000008">
    <property type="protein sequence ID" value="TPG11960.1"/>
    <property type="molecule type" value="Genomic_DNA"/>
</dbReference>
<comment type="caution">
    <text evidence="1">The sequence shown here is derived from an EMBL/GenBank/DDBJ whole genome shotgun (WGS) entry which is preliminary data.</text>
</comment>
<dbReference type="Proteomes" id="UP000318413">
    <property type="component" value="Unassembled WGS sequence"/>
</dbReference>
<reference evidence="1 2" key="1">
    <citation type="journal article" date="2019" name="Environ. Microbiol.">
        <title>Species interactions and distinct microbial communities in high Arctic permafrost affected cryosols are associated with the CH4 and CO2 gas fluxes.</title>
        <authorList>
            <person name="Altshuler I."/>
            <person name="Hamel J."/>
            <person name="Turney S."/>
            <person name="Magnuson E."/>
            <person name="Levesque R."/>
            <person name="Greer C."/>
            <person name="Whyte L.G."/>
        </authorList>
    </citation>
    <scope>NUCLEOTIDE SEQUENCE [LARGE SCALE GENOMIC DNA]</scope>
    <source>
        <strain evidence="1 2">S5.1</strain>
    </source>
</reference>
<protein>
    <submittedName>
        <fullName evidence="1">Uncharacterized protein</fullName>
    </submittedName>
</protein>
<accession>A0A502CH42</accession>
<name>A0A502CH42_9SPHN</name>
<sequence length="115" mass="12653">MDQALSTLERALQLARGGQCKSVNDVRQALRREGYDAVHQHLHGAAINRQLIDLLAEARADFSAGAVAEPDPPELNDEPVEVSDADLLTEYQRTKGDGSEAESIFAEIQRRNLDI</sequence>
<dbReference type="RefSeq" id="WP_140871820.1">
    <property type="nucleotide sequence ID" value="NZ_RCZK01000008.1"/>
</dbReference>
<organism evidence="1 2">
    <name type="scientific">Sphingomonas oligophenolica</name>
    <dbReference type="NCBI Taxonomy" id="301154"/>
    <lineage>
        <taxon>Bacteria</taxon>
        <taxon>Pseudomonadati</taxon>
        <taxon>Pseudomonadota</taxon>
        <taxon>Alphaproteobacteria</taxon>
        <taxon>Sphingomonadales</taxon>
        <taxon>Sphingomonadaceae</taxon>
        <taxon>Sphingomonas</taxon>
    </lineage>
</organism>
<evidence type="ECO:0000313" key="2">
    <source>
        <dbReference type="Proteomes" id="UP000318413"/>
    </source>
</evidence>
<proteinExistence type="predicted"/>
<keyword evidence="2" id="KW-1185">Reference proteome</keyword>
<dbReference type="AlphaFoldDB" id="A0A502CH42"/>
<gene>
    <name evidence="1" type="ORF">EAH84_10740</name>
</gene>